<evidence type="ECO:0000256" key="1">
    <source>
        <dbReference type="SAM" id="MobiDB-lite"/>
    </source>
</evidence>
<protein>
    <recommendedName>
        <fullName evidence="2">Wbp11/ELF5/Saf1 N-terminal domain-containing protein</fullName>
    </recommendedName>
</protein>
<dbReference type="AlphaFoldDB" id="A0A426ZYQ9"/>
<dbReference type="GO" id="GO:0006396">
    <property type="term" value="P:RNA processing"/>
    <property type="evidence" value="ECO:0007669"/>
    <property type="project" value="InterPro"/>
</dbReference>
<feature type="compositionally biased region" description="Low complexity" evidence="1">
    <location>
        <begin position="7"/>
        <end position="19"/>
    </location>
</feature>
<dbReference type="EMBL" id="AMZH03004464">
    <property type="protein sequence ID" value="RRT69105.1"/>
    <property type="molecule type" value="Genomic_DNA"/>
</dbReference>
<dbReference type="Proteomes" id="UP000287651">
    <property type="component" value="Unassembled WGS sequence"/>
</dbReference>
<reference evidence="3 4" key="1">
    <citation type="journal article" date="2014" name="Agronomy (Basel)">
        <title>A Draft Genome Sequence for Ensete ventricosum, the Drought-Tolerant Tree Against Hunger.</title>
        <authorList>
            <person name="Harrison J."/>
            <person name="Moore K.A."/>
            <person name="Paszkiewicz K."/>
            <person name="Jones T."/>
            <person name="Grant M."/>
            <person name="Ambacheew D."/>
            <person name="Muzemil S."/>
            <person name="Studholme D.J."/>
        </authorList>
    </citation>
    <scope>NUCLEOTIDE SEQUENCE [LARGE SCALE GENOMIC DNA]</scope>
</reference>
<name>A0A426ZYQ9_ENSVE</name>
<feature type="domain" description="Wbp11/ELF5/Saf1 N-terminal" evidence="2">
    <location>
        <begin position="145"/>
        <end position="165"/>
    </location>
</feature>
<evidence type="ECO:0000313" key="4">
    <source>
        <dbReference type="Proteomes" id="UP000287651"/>
    </source>
</evidence>
<comment type="caution">
    <text evidence="3">The sequence shown here is derived from an EMBL/GenBank/DDBJ whole genome shotgun (WGS) entry which is preliminary data.</text>
</comment>
<feature type="region of interest" description="Disordered" evidence="1">
    <location>
        <begin position="1"/>
        <end position="39"/>
    </location>
</feature>
<organism evidence="3 4">
    <name type="scientific">Ensete ventricosum</name>
    <name type="common">Abyssinian banana</name>
    <name type="synonym">Musa ensete</name>
    <dbReference type="NCBI Taxonomy" id="4639"/>
    <lineage>
        <taxon>Eukaryota</taxon>
        <taxon>Viridiplantae</taxon>
        <taxon>Streptophyta</taxon>
        <taxon>Embryophyta</taxon>
        <taxon>Tracheophyta</taxon>
        <taxon>Spermatophyta</taxon>
        <taxon>Magnoliopsida</taxon>
        <taxon>Liliopsida</taxon>
        <taxon>Zingiberales</taxon>
        <taxon>Musaceae</taxon>
        <taxon>Ensete</taxon>
    </lineage>
</organism>
<proteinExistence type="predicted"/>
<evidence type="ECO:0000259" key="2">
    <source>
        <dbReference type="Pfam" id="PF09429"/>
    </source>
</evidence>
<feature type="region of interest" description="Disordered" evidence="1">
    <location>
        <begin position="127"/>
        <end position="149"/>
    </location>
</feature>
<dbReference type="InterPro" id="IPR019007">
    <property type="entry name" value="Wbp11/ELF5/Saf1_N"/>
</dbReference>
<feature type="compositionally biased region" description="Basic and acidic residues" evidence="1">
    <location>
        <begin position="127"/>
        <end position="140"/>
    </location>
</feature>
<gene>
    <name evidence="3" type="ORF">B296_00034158</name>
</gene>
<accession>A0A426ZYQ9</accession>
<dbReference type="Pfam" id="PF09429">
    <property type="entry name" value="Wbp11"/>
    <property type="match status" value="1"/>
</dbReference>
<sequence length="177" mass="19079">MGGRVGGRAAPPRQAPPGGWRRGGMRRLSTDRTLAPGCKMSDPKYAYPYPAQGYYQGPPVMAPPQYAAPPPRRQAGFLEGCSSLKIMLIVLLLSSPRCLLVRANCGLLLSAVSLLCVVAALSTKEEGFGSRSGGGEDKMKTTKGGKVMNPTDAYRKEIRKKELKRVPNVNPLVSPFY</sequence>
<evidence type="ECO:0000313" key="3">
    <source>
        <dbReference type="EMBL" id="RRT69105.1"/>
    </source>
</evidence>